<evidence type="ECO:0000313" key="2">
    <source>
        <dbReference type="EMBL" id="RMO42103.1"/>
    </source>
</evidence>
<evidence type="ECO:0000313" key="3">
    <source>
        <dbReference type="EMBL" id="RMQ18355.1"/>
    </source>
</evidence>
<proteinExistence type="predicted"/>
<name>A0A0N8RQ30_PSESG</name>
<evidence type="ECO:0000313" key="5">
    <source>
        <dbReference type="Proteomes" id="UP000273536"/>
    </source>
</evidence>
<dbReference type="EMBL" id="RBPT01000337">
    <property type="protein sequence ID" value="RMO42103.1"/>
    <property type="molecule type" value="Genomic_DNA"/>
</dbReference>
<protein>
    <submittedName>
        <fullName evidence="2">Uncharacterized protein</fullName>
    </submittedName>
</protein>
<dbReference type="EMBL" id="RBPS01000281">
    <property type="protein sequence ID" value="RMO33221.1"/>
    <property type="molecule type" value="Genomic_DNA"/>
</dbReference>
<dbReference type="EMBL" id="RBQX01000105">
    <property type="protein sequence ID" value="RMQ18355.1"/>
    <property type="molecule type" value="Genomic_DNA"/>
</dbReference>
<organism evidence="2 6">
    <name type="scientific">Pseudomonas savastanoi pv. glycinea</name>
    <name type="common">Pseudomonas syringae pv. glycinea</name>
    <dbReference type="NCBI Taxonomy" id="318"/>
    <lineage>
        <taxon>Bacteria</taxon>
        <taxon>Pseudomonadati</taxon>
        <taxon>Pseudomonadota</taxon>
        <taxon>Gammaproteobacteria</taxon>
        <taxon>Pseudomonadales</taxon>
        <taxon>Pseudomonadaceae</taxon>
        <taxon>Pseudomonas</taxon>
    </lineage>
</organism>
<gene>
    <name evidence="3" type="ORF">ALQ11_103151</name>
    <name evidence="2" type="ORF">ALQ41_103219</name>
    <name evidence="1" type="ORF">ALQ42_103081</name>
</gene>
<accession>A0A0N8RQ30</accession>
<reference evidence="4 5" key="1">
    <citation type="submission" date="2018-08" db="EMBL/GenBank/DDBJ databases">
        <title>Recombination of ecologically and evolutionarily significant loci maintains genetic cohesion in the Pseudomonas syringae species complex.</title>
        <authorList>
            <person name="Dillon M."/>
            <person name="Thakur S."/>
            <person name="Almeida R.N.D."/>
            <person name="Weir B.S."/>
            <person name="Guttman D.S."/>
        </authorList>
    </citation>
    <scope>NUCLEOTIDE SEQUENCE [LARGE SCALE GENOMIC DNA]</scope>
    <source>
        <strain evidence="3 4">ICMP 4182</strain>
        <strain evidence="1 5">ICMP 6372</strain>
        <strain evidence="2 6">ICMP 867</strain>
    </source>
</reference>
<dbReference type="Proteomes" id="UP000280599">
    <property type="component" value="Unassembled WGS sequence"/>
</dbReference>
<dbReference type="Proteomes" id="UP000272471">
    <property type="component" value="Unassembled WGS sequence"/>
</dbReference>
<sequence length="77" mass="8777">MSCLICAGDAETIKCQAEWEERVCQRCGRYRMSQALILTLMDEGQIFDTIKIRRWLGLQRSTVAVLTIDVRQAALLS</sequence>
<comment type="caution">
    <text evidence="2">The sequence shown here is derived from an EMBL/GenBank/DDBJ whole genome shotgun (WGS) entry which is preliminary data.</text>
</comment>
<dbReference type="AlphaFoldDB" id="A0A0N8RQ30"/>
<dbReference type="Proteomes" id="UP000273536">
    <property type="component" value="Unassembled WGS sequence"/>
</dbReference>
<evidence type="ECO:0000313" key="1">
    <source>
        <dbReference type="EMBL" id="RMO33221.1"/>
    </source>
</evidence>
<evidence type="ECO:0000313" key="4">
    <source>
        <dbReference type="Proteomes" id="UP000272471"/>
    </source>
</evidence>
<evidence type="ECO:0000313" key="6">
    <source>
        <dbReference type="Proteomes" id="UP000280599"/>
    </source>
</evidence>